<dbReference type="EMBL" id="MRCX01000073">
    <property type="protein sequence ID" value="RKK74290.1"/>
    <property type="molecule type" value="Genomic_DNA"/>
</dbReference>
<reference evidence="1 2" key="1">
    <citation type="journal article" date="2018" name="Sci. Rep.">
        <title>Characterisation of pathogen-specific regions and novel effector candidates in Fusarium oxysporum f. sp. cepae.</title>
        <authorList>
            <person name="Armitage A.D."/>
            <person name="Taylor A."/>
            <person name="Sobczyk M.K."/>
            <person name="Baxter L."/>
            <person name="Greenfield B.P."/>
            <person name="Bates H.J."/>
            <person name="Wilson F."/>
            <person name="Jackson A.C."/>
            <person name="Ott S."/>
            <person name="Harrison R.J."/>
            <person name="Clarkson J.P."/>
        </authorList>
    </citation>
    <scope>NUCLEOTIDE SEQUENCE [LARGE SCALE GENOMIC DNA]</scope>
    <source>
        <strain evidence="1 2">Fo_A13</strain>
    </source>
</reference>
<comment type="caution">
    <text evidence="1">The sequence shown here is derived from an EMBL/GenBank/DDBJ whole genome shotgun (WGS) entry which is preliminary data.</text>
</comment>
<protein>
    <submittedName>
        <fullName evidence="1">Uncharacterized protein</fullName>
    </submittedName>
</protein>
<dbReference type="VEuPathDB" id="FungiDB:FOIG_11372"/>
<proteinExistence type="predicted"/>
<dbReference type="Proteomes" id="UP000285084">
    <property type="component" value="Unassembled WGS sequence"/>
</dbReference>
<gene>
    <name evidence="1" type="ORF">BFJ69_g8570</name>
</gene>
<accession>A0A420N1W4</accession>
<name>A0A420N1W4_FUSOX</name>
<dbReference type="VEuPathDB" id="FungiDB:FOC1_g10004989"/>
<dbReference type="AlphaFoldDB" id="A0A420N1W4"/>
<evidence type="ECO:0000313" key="2">
    <source>
        <dbReference type="Proteomes" id="UP000285084"/>
    </source>
</evidence>
<organism evidence="1 2">
    <name type="scientific">Fusarium oxysporum</name>
    <name type="common">Fusarium vascular wilt</name>
    <dbReference type="NCBI Taxonomy" id="5507"/>
    <lineage>
        <taxon>Eukaryota</taxon>
        <taxon>Fungi</taxon>
        <taxon>Dikarya</taxon>
        <taxon>Ascomycota</taxon>
        <taxon>Pezizomycotina</taxon>
        <taxon>Sordariomycetes</taxon>
        <taxon>Hypocreomycetidae</taxon>
        <taxon>Hypocreales</taxon>
        <taxon>Nectriaceae</taxon>
        <taxon>Fusarium</taxon>
        <taxon>Fusarium oxysporum species complex</taxon>
    </lineage>
</organism>
<dbReference type="VEuPathDB" id="FungiDB:FOXG_13665"/>
<evidence type="ECO:0000313" key="1">
    <source>
        <dbReference type="EMBL" id="RKK74290.1"/>
    </source>
</evidence>
<dbReference type="VEuPathDB" id="FungiDB:FOMG_10050"/>
<sequence>MSRKKRSDGNHRSRNRLLLEFVGLYEARGGLLSGKETTKAFGNAIKDGPKQESKSVLVNLIRGKLLTEADDDDEIDEPNFTIEDALTEVLDDLVHNNGATYASVEDLVTQELGAVYDKSKFYMQEESNKDMEEEKTSKPVDEITEIKYEVVNACVDMWNSISEQKIMNGVAQTRHFLLQMISANDSEFDGVVRAYEWP</sequence>
<dbReference type="VEuPathDB" id="FungiDB:FOZG_16288"/>
<dbReference type="VEuPathDB" id="FungiDB:FOC4_g10006303"/>